<evidence type="ECO:0000313" key="15">
    <source>
        <dbReference type="Proteomes" id="UP000007102"/>
    </source>
</evidence>
<evidence type="ECO:0000259" key="13">
    <source>
        <dbReference type="Pfam" id="PF02223"/>
    </source>
</evidence>
<evidence type="ECO:0000256" key="9">
    <source>
        <dbReference type="ARBA" id="ARBA00029962"/>
    </source>
</evidence>
<dbReference type="STRING" id="868864.Dester_0954"/>
<dbReference type="GO" id="GO:0005829">
    <property type="term" value="C:cytosol"/>
    <property type="evidence" value="ECO:0007669"/>
    <property type="project" value="TreeGrafter"/>
</dbReference>
<dbReference type="GO" id="GO:0006235">
    <property type="term" value="P:dTTP biosynthetic process"/>
    <property type="evidence" value="ECO:0007669"/>
    <property type="project" value="UniProtKB-UniRule"/>
</dbReference>
<dbReference type="Pfam" id="PF02223">
    <property type="entry name" value="Thymidylate_kin"/>
    <property type="match status" value="1"/>
</dbReference>
<dbReference type="SUPFAM" id="SSF52540">
    <property type="entry name" value="P-loop containing nucleoside triphosphate hydrolases"/>
    <property type="match status" value="1"/>
</dbReference>
<feature type="binding site" evidence="12">
    <location>
        <begin position="7"/>
        <end position="14"/>
    </location>
    <ligand>
        <name>ATP</name>
        <dbReference type="ChEBI" id="CHEBI:30616"/>
    </ligand>
</feature>
<evidence type="ECO:0000256" key="10">
    <source>
        <dbReference type="ARBA" id="ARBA00048743"/>
    </source>
</evidence>
<dbReference type="InterPro" id="IPR018094">
    <property type="entry name" value="Thymidylate_kinase"/>
</dbReference>
<keyword evidence="7 12" id="KW-0418">Kinase</keyword>
<dbReference type="Gene3D" id="3.40.50.300">
    <property type="entry name" value="P-loop containing nucleotide triphosphate hydrolases"/>
    <property type="match status" value="1"/>
</dbReference>
<dbReference type="InterPro" id="IPR039430">
    <property type="entry name" value="Thymidylate_kin-like_dom"/>
</dbReference>
<dbReference type="InterPro" id="IPR027417">
    <property type="entry name" value="P-loop_NTPase"/>
</dbReference>
<dbReference type="KEGG" id="dte:Dester_0954"/>
<dbReference type="GO" id="GO:0006233">
    <property type="term" value="P:dTDP biosynthetic process"/>
    <property type="evidence" value="ECO:0007669"/>
    <property type="project" value="InterPro"/>
</dbReference>
<dbReference type="EMBL" id="CP002543">
    <property type="protein sequence ID" value="ADY73593.1"/>
    <property type="molecule type" value="Genomic_DNA"/>
</dbReference>
<accession>F0S421</accession>
<dbReference type="PANTHER" id="PTHR10344:SF4">
    <property type="entry name" value="UMP-CMP KINASE 2, MITOCHONDRIAL"/>
    <property type="match status" value="1"/>
</dbReference>
<dbReference type="InParanoid" id="F0S421"/>
<dbReference type="AlphaFoldDB" id="F0S421"/>
<keyword evidence="6 12" id="KW-0547">Nucleotide-binding</keyword>
<comment type="similarity">
    <text evidence="1 12">Belongs to the thymidylate kinase family.</text>
</comment>
<dbReference type="CDD" id="cd01672">
    <property type="entry name" value="TMPK"/>
    <property type="match status" value="1"/>
</dbReference>
<dbReference type="PROSITE" id="PS01331">
    <property type="entry name" value="THYMIDYLATE_KINASE"/>
    <property type="match status" value="1"/>
</dbReference>
<evidence type="ECO:0000256" key="3">
    <source>
        <dbReference type="ARBA" id="ARBA00017144"/>
    </source>
</evidence>
<evidence type="ECO:0000313" key="14">
    <source>
        <dbReference type="EMBL" id="ADY73593.1"/>
    </source>
</evidence>
<evidence type="ECO:0000256" key="7">
    <source>
        <dbReference type="ARBA" id="ARBA00022777"/>
    </source>
</evidence>
<dbReference type="FunCoup" id="F0S421">
    <property type="interactions" value="376"/>
</dbReference>
<dbReference type="InterPro" id="IPR018095">
    <property type="entry name" value="Thymidylate_kin_CS"/>
</dbReference>
<evidence type="ECO:0000256" key="2">
    <source>
        <dbReference type="ARBA" id="ARBA00012980"/>
    </source>
</evidence>
<evidence type="ECO:0000256" key="6">
    <source>
        <dbReference type="ARBA" id="ARBA00022741"/>
    </source>
</evidence>
<dbReference type="HAMAP" id="MF_00165">
    <property type="entry name" value="Thymidylate_kinase"/>
    <property type="match status" value="1"/>
</dbReference>
<dbReference type="NCBIfam" id="TIGR00041">
    <property type="entry name" value="DTMP_kinase"/>
    <property type="match status" value="1"/>
</dbReference>
<proteinExistence type="inferred from homology"/>
<dbReference type="GO" id="GO:0004798">
    <property type="term" value="F:dTMP kinase activity"/>
    <property type="evidence" value="ECO:0007669"/>
    <property type="project" value="UniProtKB-UniRule"/>
</dbReference>
<keyword evidence="15" id="KW-1185">Reference proteome</keyword>
<evidence type="ECO:0000256" key="5">
    <source>
        <dbReference type="ARBA" id="ARBA00022727"/>
    </source>
</evidence>
<dbReference type="GO" id="GO:0006227">
    <property type="term" value="P:dUDP biosynthetic process"/>
    <property type="evidence" value="ECO:0007669"/>
    <property type="project" value="TreeGrafter"/>
</dbReference>
<dbReference type="PANTHER" id="PTHR10344">
    <property type="entry name" value="THYMIDYLATE KINASE"/>
    <property type="match status" value="1"/>
</dbReference>
<comment type="function">
    <text evidence="11 12">Phosphorylation of dTMP to form dTDP in both de novo and salvage pathways of dTTP synthesis.</text>
</comment>
<keyword evidence="4 12" id="KW-0808">Transferase</keyword>
<evidence type="ECO:0000256" key="1">
    <source>
        <dbReference type="ARBA" id="ARBA00009776"/>
    </source>
</evidence>
<evidence type="ECO:0000256" key="8">
    <source>
        <dbReference type="ARBA" id="ARBA00022840"/>
    </source>
</evidence>
<evidence type="ECO:0000256" key="12">
    <source>
        <dbReference type="HAMAP-Rule" id="MF_00165"/>
    </source>
</evidence>
<evidence type="ECO:0000256" key="11">
    <source>
        <dbReference type="ARBA" id="ARBA00057735"/>
    </source>
</evidence>
<reference evidence="14 15" key="1">
    <citation type="journal article" date="2011" name="Stand. Genomic Sci.">
        <title>Complete genome sequence of the thermophilic sulfur-reducer Desulfurobacterium thermolithotrophum type strain (BSA(T)) from a deep-sea hydrothermal vent.</title>
        <authorList>
            <person name="Goker M."/>
            <person name="Daligault H."/>
            <person name="Mwirichia R."/>
            <person name="Lapidus A."/>
            <person name="Lucas S."/>
            <person name="Deshpande S."/>
            <person name="Pagani I."/>
            <person name="Tapia R."/>
            <person name="Cheng J.F."/>
            <person name="Goodwin L."/>
            <person name="Pitluck S."/>
            <person name="Liolios K."/>
            <person name="Ivanova N."/>
            <person name="Mavromatis K."/>
            <person name="Mikhailova N."/>
            <person name="Pati A."/>
            <person name="Chen A."/>
            <person name="Palaniappan K."/>
            <person name="Han C."/>
            <person name="Land M."/>
            <person name="Hauser L."/>
            <person name="Pan C."/>
            <person name="Brambilla E.M."/>
            <person name="Rohde M."/>
            <person name="Spring S."/>
            <person name="Sikorski J."/>
            <person name="Wirth R."/>
            <person name="Detter J.C."/>
            <person name="Woyke T."/>
            <person name="Bristow J."/>
            <person name="Eisen J.A."/>
            <person name="Markowitz V."/>
            <person name="Hugenholtz P."/>
            <person name="Kyrpides N.C."/>
            <person name="Klenk H.P."/>
        </authorList>
    </citation>
    <scope>NUCLEOTIDE SEQUENCE [LARGE SCALE GENOMIC DNA]</scope>
    <source>
        <strain evidence="15">DSM 11699 / BSA</strain>
    </source>
</reference>
<reference evidence="15" key="2">
    <citation type="submission" date="2011-02" db="EMBL/GenBank/DDBJ databases">
        <title>The complete genome of Desulfurobacterium thermolithotrophum DSM 11699.</title>
        <authorList>
            <consortium name="US DOE Joint Genome Institute (JGI-PGF)"/>
            <person name="Lucas S."/>
            <person name="Copeland A."/>
            <person name="Lapidus A."/>
            <person name="Bruce D."/>
            <person name="Goodwin L."/>
            <person name="Pitluck S."/>
            <person name="Kyrpides N."/>
            <person name="Mavromatis K."/>
            <person name="Pagani I."/>
            <person name="Ivanova N."/>
            <person name="Mikhailova N."/>
            <person name="Daligault H."/>
            <person name="Detter J.C."/>
            <person name="Tapia R."/>
            <person name="Han C."/>
            <person name="Land M."/>
            <person name="Hauser L."/>
            <person name="Markowitz V."/>
            <person name="Cheng J.-F."/>
            <person name="Hugenholtz P."/>
            <person name="Woyke T."/>
            <person name="Wu D."/>
            <person name="Spring S."/>
            <person name="Brambilla E."/>
            <person name="Klenk H.-P."/>
            <person name="Eisen J.A."/>
        </authorList>
    </citation>
    <scope>NUCLEOTIDE SEQUENCE [LARGE SCALE GENOMIC DNA]</scope>
    <source>
        <strain evidence="15">DSM 11699 / BSA</strain>
    </source>
</reference>
<evidence type="ECO:0000256" key="4">
    <source>
        <dbReference type="ARBA" id="ARBA00022679"/>
    </source>
</evidence>
<dbReference type="FunFam" id="3.40.50.300:FF:000225">
    <property type="entry name" value="Thymidylate kinase"/>
    <property type="match status" value="1"/>
</dbReference>
<feature type="domain" description="Thymidylate kinase-like" evidence="13">
    <location>
        <begin position="5"/>
        <end position="193"/>
    </location>
</feature>
<sequence>MFITFEGIEGCGKSTQAKLLYDWFLKKGKEAILTREPGGTPAAEEIRNFILRPRKETFPAFAELCLYMAARGFHVENLIKPALKKGIWVVCDRFVDSTVAYQGYGRGINVELIEKLNEEATGNLKPDLTFLIDVPVEIGFSRIKRRDLDRMEQEEMDFHERVRQGFLRIAEKNSERVIVIDGTKKVDEIFDEILNTLKKRGNINAL</sequence>
<organism evidence="14 15">
    <name type="scientific">Desulfurobacterium thermolithotrophum (strain DSM 11699 / BSA)</name>
    <dbReference type="NCBI Taxonomy" id="868864"/>
    <lineage>
        <taxon>Bacteria</taxon>
        <taxon>Pseudomonadati</taxon>
        <taxon>Aquificota</taxon>
        <taxon>Aquificia</taxon>
        <taxon>Desulfurobacteriales</taxon>
        <taxon>Desulfurobacteriaceae</taxon>
        <taxon>Desulfurobacterium</taxon>
    </lineage>
</organism>
<dbReference type="EC" id="2.7.4.9" evidence="2 12"/>
<dbReference type="Proteomes" id="UP000007102">
    <property type="component" value="Chromosome"/>
</dbReference>
<keyword evidence="5 12" id="KW-0545">Nucleotide biosynthesis</keyword>
<dbReference type="RefSeq" id="WP_013638545.1">
    <property type="nucleotide sequence ID" value="NC_015185.1"/>
</dbReference>
<dbReference type="GO" id="GO:0005524">
    <property type="term" value="F:ATP binding"/>
    <property type="evidence" value="ECO:0007669"/>
    <property type="project" value="UniProtKB-UniRule"/>
</dbReference>
<protein>
    <recommendedName>
        <fullName evidence="3 12">Thymidylate kinase</fullName>
        <ecNumber evidence="2 12">2.7.4.9</ecNumber>
    </recommendedName>
    <alternativeName>
        <fullName evidence="9 12">dTMP kinase</fullName>
    </alternativeName>
</protein>
<dbReference type="eggNOG" id="COG0125">
    <property type="taxonomic scope" value="Bacteria"/>
</dbReference>
<keyword evidence="8 12" id="KW-0067">ATP-binding</keyword>
<gene>
    <name evidence="12" type="primary">tmk</name>
    <name evidence="14" type="ordered locus">Dester_0954</name>
</gene>
<comment type="catalytic activity">
    <reaction evidence="10 12">
        <text>dTMP + ATP = dTDP + ADP</text>
        <dbReference type="Rhea" id="RHEA:13517"/>
        <dbReference type="ChEBI" id="CHEBI:30616"/>
        <dbReference type="ChEBI" id="CHEBI:58369"/>
        <dbReference type="ChEBI" id="CHEBI:63528"/>
        <dbReference type="ChEBI" id="CHEBI:456216"/>
        <dbReference type="EC" id="2.7.4.9"/>
    </reaction>
</comment>
<name>F0S421_DESTD</name>
<dbReference type="HOGENOM" id="CLU_049131_0_2_0"/>